<evidence type="ECO:0000313" key="1">
    <source>
        <dbReference type="EMBL" id="SHI98369.1"/>
    </source>
</evidence>
<gene>
    <name evidence="1" type="ORF">SAMN04487911_1093</name>
</gene>
<protein>
    <submittedName>
        <fullName evidence="1">Uncharacterized protein</fullName>
    </submittedName>
</protein>
<evidence type="ECO:0000313" key="2">
    <source>
        <dbReference type="Proteomes" id="UP000184231"/>
    </source>
</evidence>
<sequence length="54" mass="6084">MLEVIAGSLLIGGNHTDVAVRDVIMGVLHFRWQYYQRINSGVPCGLYMGFLCIR</sequence>
<name>A0A1M6FL44_9FLAO</name>
<reference evidence="1 2" key="1">
    <citation type="submission" date="2016-11" db="EMBL/GenBank/DDBJ databases">
        <authorList>
            <person name="Jaros S."/>
            <person name="Januszkiewicz K."/>
            <person name="Wedrychowicz H."/>
        </authorList>
    </citation>
    <scope>NUCLEOTIDE SEQUENCE [LARGE SCALE GENOMIC DNA]</scope>
    <source>
        <strain evidence="1 2">CGMCC 1.8863</strain>
    </source>
</reference>
<dbReference type="EMBL" id="FQYX01000009">
    <property type="protein sequence ID" value="SHI98369.1"/>
    <property type="molecule type" value="Genomic_DNA"/>
</dbReference>
<dbReference type="AlphaFoldDB" id="A0A1M6FL44"/>
<keyword evidence="2" id="KW-1185">Reference proteome</keyword>
<organism evidence="1 2">
    <name type="scientific">Arenibacter nanhaiticus</name>
    <dbReference type="NCBI Taxonomy" id="558155"/>
    <lineage>
        <taxon>Bacteria</taxon>
        <taxon>Pseudomonadati</taxon>
        <taxon>Bacteroidota</taxon>
        <taxon>Flavobacteriia</taxon>
        <taxon>Flavobacteriales</taxon>
        <taxon>Flavobacteriaceae</taxon>
        <taxon>Arenibacter</taxon>
    </lineage>
</organism>
<dbReference type="Proteomes" id="UP000184231">
    <property type="component" value="Unassembled WGS sequence"/>
</dbReference>
<accession>A0A1M6FL44</accession>
<proteinExistence type="predicted"/>